<keyword evidence="8 9" id="KW-0012">Acyltransferase</keyword>
<dbReference type="PROSITE" id="PS50263">
    <property type="entry name" value="CN_HYDROLASE"/>
    <property type="match status" value="1"/>
</dbReference>
<feature type="transmembrane region" description="Helical" evidence="9">
    <location>
        <begin position="61"/>
        <end position="81"/>
    </location>
</feature>
<evidence type="ECO:0000313" key="12">
    <source>
        <dbReference type="Proteomes" id="UP000832011"/>
    </source>
</evidence>
<comment type="subcellular location">
    <subcellularLocation>
        <location evidence="1 9">Cell membrane</location>
        <topology evidence="1 9">Multi-pass membrane protein</topology>
    </subcellularLocation>
</comment>
<dbReference type="PANTHER" id="PTHR38686:SF1">
    <property type="entry name" value="APOLIPOPROTEIN N-ACYLTRANSFERASE"/>
    <property type="match status" value="1"/>
</dbReference>
<feature type="transmembrane region" description="Helical" evidence="9">
    <location>
        <begin position="87"/>
        <end position="109"/>
    </location>
</feature>
<dbReference type="PANTHER" id="PTHR38686">
    <property type="entry name" value="APOLIPOPROTEIN N-ACYLTRANSFERASE"/>
    <property type="match status" value="1"/>
</dbReference>
<dbReference type="Pfam" id="PF20154">
    <property type="entry name" value="LNT_N"/>
    <property type="match status" value="1"/>
</dbReference>
<dbReference type="InterPro" id="IPR003010">
    <property type="entry name" value="C-N_Hydrolase"/>
</dbReference>
<dbReference type="RefSeq" id="WP_058356419.1">
    <property type="nucleotide sequence ID" value="NZ_CABKVG010000009.1"/>
</dbReference>
<keyword evidence="7 9" id="KW-0472">Membrane</keyword>
<evidence type="ECO:0000259" key="10">
    <source>
        <dbReference type="PROSITE" id="PS50263"/>
    </source>
</evidence>
<sequence>MVSTQGLFARTSPVWGWFVMVVTALLTPFAYAPYRLYWLMPILMAAMLVVAVKYQPYRLRMVYVWALLAYFVQCYWINTALHDIAGLPLYISIPLTALLPAYLALYPTLTIWLCEKIRLPVVWRLLLVFPLAWTLTEFIRERALTGFGWGAIGYSQIAASPLAAYAPISGIALVTWATALVSAAVAALILCKPWWQKAVHIAVAVLVIAVGWGLGQQQWTHADGSTAKVALLQGNIEQSMKWDPEAFQHTIQTYYDMVAKTQADIVILPETAIPVMRQDLPDGLLEQFASTAKRNNAALAMGIPQYTPTGRQYLNSVINLSDFDPEQADKPLPSYSKDHLVPFGEFKPVFTDWLYGLMHMPLADFSEGGNGQAPLQLANQRIAFNICYEDSFGDDLVASAKDSTLLSNISNMAWYGSSHAMDLQLQQSQARALELGRYMVRSTNTGLTAVVDPQGHITALAPRDTEQVLMVEVQGYQGLTPYMHLGSTWPLAIVFSVLLLLLYAWARRLQYRH</sequence>
<evidence type="ECO:0000256" key="4">
    <source>
        <dbReference type="ARBA" id="ARBA00022679"/>
    </source>
</evidence>
<dbReference type="EC" id="2.3.1.269" evidence="9"/>
<protein>
    <recommendedName>
        <fullName evidence="9">Apolipoprotein N-acyltransferase</fullName>
        <shortName evidence="9">ALP N-acyltransferase</shortName>
        <ecNumber evidence="9">2.3.1.269</ecNumber>
    </recommendedName>
</protein>
<keyword evidence="5 9" id="KW-0812">Transmembrane</keyword>
<dbReference type="InterPro" id="IPR004563">
    <property type="entry name" value="Apolipo_AcylTrfase"/>
</dbReference>
<comment type="pathway">
    <text evidence="9">Protein modification; lipoprotein biosynthesis (N-acyl transfer).</text>
</comment>
<dbReference type="EMBL" id="CP091511">
    <property type="protein sequence ID" value="UOO88146.1"/>
    <property type="molecule type" value="Genomic_DNA"/>
</dbReference>
<evidence type="ECO:0000256" key="6">
    <source>
        <dbReference type="ARBA" id="ARBA00022989"/>
    </source>
</evidence>
<evidence type="ECO:0000256" key="2">
    <source>
        <dbReference type="ARBA" id="ARBA00010065"/>
    </source>
</evidence>
<feature type="domain" description="CN hydrolase" evidence="10">
    <location>
        <begin position="232"/>
        <end position="475"/>
    </location>
</feature>
<keyword evidence="3 9" id="KW-1003">Cell membrane</keyword>
<feature type="transmembrane region" description="Helical" evidence="9">
    <location>
        <begin position="37"/>
        <end position="54"/>
    </location>
</feature>
<evidence type="ECO:0000313" key="11">
    <source>
        <dbReference type="EMBL" id="UOO88146.1"/>
    </source>
</evidence>
<evidence type="ECO:0000256" key="1">
    <source>
        <dbReference type="ARBA" id="ARBA00004651"/>
    </source>
</evidence>
<dbReference type="CDD" id="cd07571">
    <property type="entry name" value="ALP_N-acyl_transferase"/>
    <property type="match status" value="1"/>
</dbReference>
<proteinExistence type="inferred from homology"/>
<comment type="similarity">
    <text evidence="2 9">Belongs to the CN hydrolase family. Apolipoprotein N-acyltransferase subfamily.</text>
</comment>
<dbReference type="SUPFAM" id="SSF56317">
    <property type="entry name" value="Carbon-nitrogen hydrolase"/>
    <property type="match status" value="1"/>
</dbReference>
<feature type="transmembrane region" description="Helical" evidence="9">
    <location>
        <begin position="489"/>
        <end position="506"/>
    </location>
</feature>
<dbReference type="Proteomes" id="UP000832011">
    <property type="component" value="Chromosome"/>
</dbReference>
<evidence type="ECO:0000256" key="7">
    <source>
        <dbReference type="ARBA" id="ARBA00023136"/>
    </source>
</evidence>
<gene>
    <name evidence="9 11" type="primary">lnt</name>
    <name evidence="11" type="ORF">LVJ82_11680</name>
</gene>
<dbReference type="HAMAP" id="MF_01148">
    <property type="entry name" value="Lnt"/>
    <property type="match status" value="1"/>
</dbReference>
<keyword evidence="4 9" id="KW-0808">Transferase</keyword>
<reference evidence="11 12" key="1">
    <citation type="journal article" date="2022" name="Res Sq">
        <title>Evolution of multicellular longitudinally dividing oral cavity symbionts (Neisseriaceae).</title>
        <authorList>
            <person name="Nyongesa S."/>
            <person name="Weber P."/>
            <person name="Bernet E."/>
            <person name="Pullido F."/>
            <person name="Nieckarz M."/>
            <person name="Delaby M."/>
            <person name="Nieves C."/>
            <person name="Viehboeck T."/>
            <person name="Krause N."/>
            <person name="Rivera-Millot A."/>
            <person name="Nakamura A."/>
            <person name="Vischer N."/>
            <person name="VanNieuwenhze M."/>
            <person name="Brun Y."/>
            <person name="Cava F."/>
            <person name="Bulgheresi S."/>
            <person name="Veyrier F."/>
        </authorList>
    </citation>
    <scope>NUCLEOTIDE SEQUENCE [LARGE SCALE GENOMIC DNA]</scope>
    <source>
        <strain evidence="11 12">SN4</strain>
    </source>
</reference>
<organism evidence="11 12">
    <name type="scientific">Vitreoscilla massiliensis</name>
    <dbReference type="NCBI Taxonomy" id="1689272"/>
    <lineage>
        <taxon>Bacteria</taxon>
        <taxon>Pseudomonadati</taxon>
        <taxon>Pseudomonadota</taxon>
        <taxon>Betaproteobacteria</taxon>
        <taxon>Neisseriales</taxon>
        <taxon>Neisseriaceae</taxon>
        <taxon>Vitreoscilla</taxon>
    </lineage>
</organism>
<keyword evidence="12" id="KW-1185">Reference proteome</keyword>
<feature type="transmembrane region" description="Helical" evidence="9">
    <location>
        <begin position="198"/>
        <end position="215"/>
    </location>
</feature>
<dbReference type="Pfam" id="PF00795">
    <property type="entry name" value="CN_hydrolase"/>
    <property type="match status" value="1"/>
</dbReference>
<comment type="function">
    <text evidence="9">Catalyzes the phospholipid dependent N-acylation of the N-terminal cysteine of apolipoprotein, the last step in lipoprotein maturation.</text>
</comment>
<feature type="transmembrane region" description="Helical" evidence="9">
    <location>
        <begin position="121"/>
        <end position="139"/>
    </location>
</feature>
<dbReference type="InterPro" id="IPR045378">
    <property type="entry name" value="LNT_N"/>
</dbReference>
<dbReference type="InterPro" id="IPR036526">
    <property type="entry name" value="C-N_Hydrolase_sf"/>
</dbReference>
<dbReference type="Gene3D" id="3.60.110.10">
    <property type="entry name" value="Carbon-nitrogen hydrolase"/>
    <property type="match status" value="1"/>
</dbReference>
<evidence type="ECO:0000256" key="3">
    <source>
        <dbReference type="ARBA" id="ARBA00022475"/>
    </source>
</evidence>
<feature type="transmembrane region" description="Helical" evidence="9">
    <location>
        <begin position="164"/>
        <end position="191"/>
    </location>
</feature>
<evidence type="ECO:0000256" key="9">
    <source>
        <dbReference type="HAMAP-Rule" id="MF_01148"/>
    </source>
</evidence>
<feature type="transmembrane region" description="Helical" evidence="9">
    <location>
        <begin position="12"/>
        <end position="31"/>
    </location>
</feature>
<accession>A0ABY4DYF1</accession>
<dbReference type="NCBIfam" id="TIGR00546">
    <property type="entry name" value="lnt"/>
    <property type="match status" value="1"/>
</dbReference>
<keyword evidence="6 9" id="KW-1133">Transmembrane helix</keyword>
<comment type="catalytic activity">
    <reaction evidence="9">
        <text>N-terminal S-1,2-diacyl-sn-glyceryl-L-cysteinyl-[lipoprotein] + a glycerophospholipid = N-acyl-S-1,2-diacyl-sn-glyceryl-L-cysteinyl-[lipoprotein] + a 2-acyl-sn-glycero-3-phospholipid + H(+)</text>
        <dbReference type="Rhea" id="RHEA:48228"/>
        <dbReference type="Rhea" id="RHEA-COMP:14681"/>
        <dbReference type="Rhea" id="RHEA-COMP:14684"/>
        <dbReference type="ChEBI" id="CHEBI:15378"/>
        <dbReference type="ChEBI" id="CHEBI:136912"/>
        <dbReference type="ChEBI" id="CHEBI:140656"/>
        <dbReference type="ChEBI" id="CHEBI:140657"/>
        <dbReference type="ChEBI" id="CHEBI:140660"/>
        <dbReference type="EC" id="2.3.1.269"/>
    </reaction>
</comment>
<evidence type="ECO:0000256" key="8">
    <source>
        <dbReference type="ARBA" id="ARBA00023315"/>
    </source>
</evidence>
<name>A0ABY4DYF1_9NEIS</name>
<evidence type="ECO:0000256" key="5">
    <source>
        <dbReference type="ARBA" id="ARBA00022692"/>
    </source>
</evidence>